<keyword evidence="3" id="KW-1185">Reference proteome</keyword>
<name>A0A8X6Q0R0_NEPPI</name>
<gene>
    <name evidence="2" type="ORF">NPIL_677351</name>
</gene>
<proteinExistence type="predicted"/>
<feature type="region of interest" description="Disordered" evidence="1">
    <location>
        <begin position="1"/>
        <end position="22"/>
    </location>
</feature>
<organism evidence="2 3">
    <name type="scientific">Nephila pilipes</name>
    <name type="common">Giant wood spider</name>
    <name type="synonym">Nephila maculata</name>
    <dbReference type="NCBI Taxonomy" id="299642"/>
    <lineage>
        <taxon>Eukaryota</taxon>
        <taxon>Metazoa</taxon>
        <taxon>Ecdysozoa</taxon>
        <taxon>Arthropoda</taxon>
        <taxon>Chelicerata</taxon>
        <taxon>Arachnida</taxon>
        <taxon>Araneae</taxon>
        <taxon>Araneomorphae</taxon>
        <taxon>Entelegynae</taxon>
        <taxon>Araneoidea</taxon>
        <taxon>Nephilidae</taxon>
        <taxon>Nephila</taxon>
    </lineage>
</organism>
<dbReference type="EMBL" id="BMAW01075065">
    <property type="protein sequence ID" value="GFT94825.1"/>
    <property type="molecule type" value="Genomic_DNA"/>
</dbReference>
<dbReference type="Proteomes" id="UP000887013">
    <property type="component" value="Unassembled WGS sequence"/>
</dbReference>
<protein>
    <submittedName>
        <fullName evidence="2">Uncharacterized protein</fullName>
    </submittedName>
</protein>
<accession>A0A8X6Q0R0</accession>
<evidence type="ECO:0000313" key="2">
    <source>
        <dbReference type="EMBL" id="GFT94825.1"/>
    </source>
</evidence>
<sequence length="117" mass="13578">MLKIVKPPVNRPAPSVGPPHASEHDCGRFPLNGISIYYLYDRESLIGIRFHHDNTGTQNVYILECHQFHILWRDIMYYTLLKRSHASHRTDCMAHHLGTRGIRSHLHPDPIVSWNTC</sequence>
<comment type="caution">
    <text evidence="2">The sequence shown here is derived from an EMBL/GenBank/DDBJ whole genome shotgun (WGS) entry which is preliminary data.</text>
</comment>
<reference evidence="2" key="1">
    <citation type="submission" date="2020-08" db="EMBL/GenBank/DDBJ databases">
        <title>Multicomponent nature underlies the extraordinary mechanical properties of spider dragline silk.</title>
        <authorList>
            <person name="Kono N."/>
            <person name="Nakamura H."/>
            <person name="Mori M."/>
            <person name="Yoshida Y."/>
            <person name="Ohtoshi R."/>
            <person name="Malay A.D."/>
            <person name="Moran D.A.P."/>
            <person name="Tomita M."/>
            <person name="Numata K."/>
            <person name="Arakawa K."/>
        </authorList>
    </citation>
    <scope>NUCLEOTIDE SEQUENCE</scope>
</reference>
<evidence type="ECO:0000256" key="1">
    <source>
        <dbReference type="SAM" id="MobiDB-lite"/>
    </source>
</evidence>
<evidence type="ECO:0000313" key="3">
    <source>
        <dbReference type="Proteomes" id="UP000887013"/>
    </source>
</evidence>
<dbReference type="AlphaFoldDB" id="A0A8X6Q0R0"/>